<keyword evidence="2" id="KW-0378">Hydrolase</keyword>
<dbReference type="AlphaFoldDB" id="A0A2P6NXX2"/>
<evidence type="ECO:0000313" key="8">
    <source>
        <dbReference type="Proteomes" id="UP000241769"/>
    </source>
</evidence>
<sequence length="467" mass="48620">MKLYLFIIASVIVAASACGSGESNCNGACYNPNQYSCATDINGAKMLCPVNFKACNGACYSPNTYHCVNGGLIYGAESSSSGSSSSGSSSSGSAVNPGPAPAPAPAPSATKSSGSTTGSSSGSGPASCAYGNENKMAGNNFYDQFDFFTGSDPTHGFVKFVDRNTAQNTGLISVNGDKVYMGVDHTNQQWGGRPAVRLSSKASFTTGLVIIDLDHMPGSVCGSWPAFWTVGGNWPYNGEIDIIEGVNNGGTNQITLHTNSGCSASGQRNMTGRSVGDNCDVAATGNAGCGVTITKANSYGTPFNNAGGGAYAMERSADAIKVWFFPKGQYPADLLSGKPNPCSWPAPDSHTPLGGNCPGSHFQAHNIIFDITFCGDWAGAVFGQQCGGNCNNFVASNPNAFSESYWLINSLSPLCFYLCDYSFHSRSFDCAEAVEKRVIAAELDDLFPEKGGVTLSSLCPLRLTSYL</sequence>
<gene>
    <name evidence="7" type="ORF">PROFUN_00275</name>
</gene>
<evidence type="ECO:0000256" key="2">
    <source>
        <dbReference type="ARBA" id="ARBA00022801"/>
    </source>
</evidence>
<evidence type="ECO:0000313" key="7">
    <source>
        <dbReference type="EMBL" id="PRP88807.1"/>
    </source>
</evidence>
<dbReference type="GO" id="GO:0009251">
    <property type="term" value="P:glucan catabolic process"/>
    <property type="evidence" value="ECO:0007669"/>
    <property type="project" value="TreeGrafter"/>
</dbReference>
<comment type="similarity">
    <text evidence="1">Belongs to the glycosyl hydrolase 16 family.</text>
</comment>
<organism evidence="7 8">
    <name type="scientific">Planoprotostelium fungivorum</name>
    <dbReference type="NCBI Taxonomy" id="1890364"/>
    <lineage>
        <taxon>Eukaryota</taxon>
        <taxon>Amoebozoa</taxon>
        <taxon>Evosea</taxon>
        <taxon>Variosea</taxon>
        <taxon>Cavosteliida</taxon>
        <taxon>Cavosteliaceae</taxon>
        <taxon>Planoprotostelium</taxon>
    </lineage>
</organism>
<dbReference type="EMBL" id="MDYQ01000007">
    <property type="protein sequence ID" value="PRP88807.1"/>
    <property type="molecule type" value="Genomic_DNA"/>
</dbReference>
<evidence type="ECO:0000256" key="3">
    <source>
        <dbReference type="ARBA" id="ARBA00023295"/>
    </source>
</evidence>
<accession>A0A2P6NXX2</accession>
<feature type="domain" description="GH16" evidence="6">
    <location>
        <begin position="89"/>
        <end position="386"/>
    </location>
</feature>
<dbReference type="PROSITE" id="PS51762">
    <property type="entry name" value="GH16_2"/>
    <property type="match status" value="1"/>
</dbReference>
<dbReference type="InterPro" id="IPR000757">
    <property type="entry name" value="Beta-glucanase-like"/>
</dbReference>
<keyword evidence="5" id="KW-0732">Signal</keyword>
<dbReference type="PROSITE" id="PS51257">
    <property type="entry name" value="PROKAR_LIPOPROTEIN"/>
    <property type="match status" value="1"/>
</dbReference>
<dbReference type="InterPro" id="IPR018909">
    <property type="entry name" value="Eng1_septum"/>
</dbReference>
<keyword evidence="8" id="KW-1185">Reference proteome</keyword>
<dbReference type="FunFam" id="2.60.120.200:FF:000114">
    <property type="entry name" value="Probable endo-1,3(4)-beta-glucanase NFIA_089530"/>
    <property type="match status" value="1"/>
</dbReference>
<feature type="region of interest" description="Disordered" evidence="4">
    <location>
        <begin position="84"/>
        <end position="126"/>
    </location>
</feature>
<keyword evidence="3" id="KW-0326">Glycosidase</keyword>
<proteinExistence type="inferred from homology"/>
<feature type="signal peptide" evidence="5">
    <location>
        <begin position="1"/>
        <end position="17"/>
    </location>
</feature>
<feature type="compositionally biased region" description="Low complexity" evidence="4">
    <location>
        <begin position="107"/>
        <end position="126"/>
    </location>
</feature>
<dbReference type="OrthoDB" id="32505at2759"/>
<dbReference type="InParanoid" id="A0A2P6NXX2"/>
<name>A0A2P6NXX2_9EUKA</name>
<dbReference type="GO" id="GO:0030246">
    <property type="term" value="F:carbohydrate binding"/>
    <property type="evidence" value="ECO:0007669"/>
    <property type="project" value="InterPro"/>
</dbReference>
<dbReference type="Proteomes" id="UP000241769">
    <property type="component" value="Unassembled WGS sequence"/>
</dbReference>
<dbReference type="Pfam" id="PF26113">
    <property type="entry name" value="GH16_XgeA"/>
    <property type="match status" value="1"/>
</dbReference>
<evidence type="ECO:0000256" key="1">
    <source>
        <dbReference type="ARBA" id="ARBA00006865"/>
    </source>
</evidence>
<dbReference type="InterPro" id="IPR050546">
    <property type="entry name" value="Glycosyl_Hydrlase_16"/>
</dbReference>
<feature type="chain" id="PRO_5015184624" evidence="5">
    <location>
        <begin position="18"/>
        <end position="467"/>
    </location>
</feature>
<reference evidence="7 8" key="1">
    <citation type="journal article" date="2018" name="Genome Biol. Evol.">
        <title>Multiple Roots of Fruiting Body Formation in Amoebozoa.</title>
        <authorList>
            <person name="Hillmann F."/>
            <person name="Forbes G."/>
            <person name="Novohradska S."/>
            <person name="Ferling I."/>
            <person name="Riege K."/>
            <person name="Groth M."/>
            <person name="Westermann M."/>
            <person name="Marz M."/>
            <person name="Spaller T."/>
            <person name="Winckler T."/>
            <person name="Schaap P."/>
            <person name="Glockner G."/>
        </authorList>
    </citation>
    <scope>NUCLEOTIDE SEQUENCE [LARGE SCALE GENOMIC DNA]</scope>
    <source>
        <strain evidence="7 8">Jena</strain>
    </source>
</reference>
<evidence type="ECO:0000256" key="5">
    <source>
        <dbReference type="SAM" id="SignalP"/>
    </source>
</evidence>
<comment type="caution">
    <text evidence="7">The sequence shown here is derived from an EMBL/GenBank/DDBJ whole genome shotgun (WGS) entry which is preliminary data.</text>
</comment>
<dbReference type="SUPFAM" id="SSF49899">
    <property type="entry name" value="Concanavalin A-like lectins/glucanases"/>
    <property type="match status" value="1"/>
</dbReference>
<dbReference type="GO" id="GO:0004553">
    <property type="term" value="F:hydrolase activity, hydrolyzing O-glycosyl compounds"/>
    <property type="evidence" value="ECO:0007669"/>
    <property type="project" value="InterPro"/>
</dbReference>
<evidence type="ECO:0000256" key="4">
    <source>
        <dbReference type="SAM" id="MobiDB-lite"/>
    </source>
</evidence>
<protein>
    <submittedName>
        <fullName evidence="7">Endo-1,3(4)-beta-glucanase</fullName>
    </submittedName>
</protein>
<dbReference type="Pfam" id="PF10645">
    <property type="entry name" value="Carb_bind"/>
    <property type="match status" value="1"/>
</dbReference>
<dbReference type="CDD" id="cd02181">
    <property type="entry name" value="GH16_fungal_Lam16A_glucanase"/>
    <property type="match status" value="1"/>
</dbReference>
<dbReference type="PANTHER" id="PTHR10963:SF24">
    <property type="entry name" value="GLYCOSIDASE C21B10.07-RELATED"/>
    <property type="match status" value="1"/>
</dbReference>
<dbReference type="STRING" id="1890364.A0A2P6NXX2"/>
<evidence type="ECO:0000259" key="6">
    <source>
        <dbReference type="PROSITE" id="PS51762"/>
    </source>
</evidence>
<dbReference type="PANTHER" id="PTHR10963">
    <property type="entry name" value="GLYCOSYL HYDROLASE-RELATED"/>
    <property type="match status" value="1"/>
</dbReference>
<dbReference type="InterPro" id="IPR013320">
    <property type="entry name" value="ConA-like_dom_sf"/>
</dbReference>
<dbReference type="Gene3D" id="2.60.120.200">
    <property type="match status" value="1"/>
</dbReference>
<feature type="compositionally biased region" description="Low complexity" evidence="4">
    <location>
        <begin position="84"/>
        <end position="97"/>
    </location>
</feature>